<dbReference type="InterPro" id="IPR001296">
    <property type="entry name" value="Glyco_trans_1"/>
</dbReference>
<dbReference type="SUPFAM" id="SSF53756">
    <property type="entry name" value="UDP-Glycosyltransferase/glycogen phosphorylase"/>
    <property type="match status" value="1"/>
</dbReference>
<accession>A0A265E5T0</accession>
<dbReference type="AlphaFoldDB" id="A0A265E5T0"/>
<feature type="domain" description="Glycosyl transferase family 1" evidence="2">
    <location>
        <begin position="211"/>
        <end position="382"/>
    </location>
</feature>
<sequence>MNITFLVGHLAKERHSLMYELALDLGSKGNTVTVITGYPSRRISKDVQKYYQNHPTEQISKNVRVVRVGSKRGEGNSLLIRMIKYLALTIHIYNHSKKLETDAIYIYSTPPFLGLAGARLTKIAPTLYNAQDLFPDSLIKIKNLSERNLLVKLLRKLEEKIYKKNTKIITISEDMKKTIIESGVPADKVGVIHNWVDLDKVKNIPRSENILFDKFKLDKEKFIISYAGDIGLFQNFDLILKAAEKLQEDGFHDIEFVFIGNGSYQEELLKQISSRKLTNTKVFPLQPIEYISHAYSLGDLEIVSLEKGMTRLALPSKIGQIMAAGRPVLGIMDTDSVIAKEINEKKIGEVINKLDKQSLVDVILFFYNNQEIVKEYGNNAREYALKNYNRAIQTNKYNKILKEFVKEKDEN</sequence>
<organism evidence="4 5">
    <name type="scientific">Salinicoccus roseus</name>
    <dbReference type="NCBI Taxonomy" id="45670"/>
    <lineage>
        <taxon>Bacteria</taxon>
        <taxon>Bacillati</taxon>
        <taxon>Bacillota</taxon>
        <taxon>Bacilli</taxon>
        <taxon>Bacillales</taxon>
        <taxon>Staphylococcaceae</taxon>
        <taxon>Salinicoccus</taxon>
    </lineage>
</organism>
<dbReference type="Pfam" id="PF13439">
    <property type="entry name" value="Glyco_transf_4"/>
    <property type="match status" value="1"/>
</dbReference>
<dbReference type="RefSeq" id="WP_094906439.1">
    <property type="nucleotide sequence ID" value="NZ_NPEZ01000003.1"/>
</dbReference>
<evidence type="ECO:0000259" key="3">
    <source>
        <dbReference type="Pfam" id="PF13439"/>
    </source>
</evidence>
<evidence type="ECO:0000313" key="5">
    <source>
        <dbReference type="Proteomes" id="UP000216682"/>
    </source>
</evidence>
<dbReference type="GO" id="GO:0016757">
    <property type="term" value="F:glycosyltransferase activity"/>
    <property type="evidence" value="ECO:0007669"/>
    <property type="project" value="InterPro"/>
</dbReference>
<evidence type="ECO:0008006" key="6">
    <source>
        <dbReference type="Google" id="ProtNLM"/>
    </source>
</evidence>
<protein>
    <recommendedName>
        <fullName evidence="6">Glycosyltransferase WbuB</fullName>
    </recommendedName>
</protein>
<name>A0A265E5T0_9STAP</name>
<evidence type="ECO:0000313" key="4">
    <source>
        <dbReference type="EMBL" id="OZT76870.1"/>
    </source>
</evidence>
<proteinExistence type="predicted"/>
<evidence type="ECO:0000256" key="1">
    <source>
        <dbReference type="ARBA" id="ARBA00022679"/>
    </source>
</evidence>
<evidence type="ECO:0000259" key="2">
    <source>
        <dbReference type="Pfam" id="PF00534"/>
    </source>
</evidence>
<dbReference type="Proteomes" id="UP000216682">
    <property type="component" value="Unassembled WGS sequence"/>
</dbReference>
<feature type="domain" description="Glycosyltransferase subfamily 4-like N-terminal" evidence="3">
    <location>
        <begin position="18"/>
        <end position="200"/>
    </location>
</feature>
<dbReference type="Pfam" id="PF00534">
    <property type="entry name" value="Glycos_transf_1"/>
    <property type="match status" value="1"/>
</dbReference>
<keyword evidence="1" id="KW-0808">Transferase</keyword>
<dbReference type="Gene3D" id="3.40.50.2000">
    <property type="entry name" value="Glycogen Phosphorylase B"/>
    <property type="match status" value="2"/>
</dbReference>
<dbReference type="EMBL" id="NPEZ01000003">
    <property type="protein sequence ID" value="OZT76870.1"/>
    <property type="molecule type" value="Genomic_DNA"/>
</dbReference>
<dbReference type="CDD" id="cd03794">
    <property type="entry name" value="GT4_WbuB-like"/>
    <property type="match status" value="1"/>
</dbReference>
<dbReference type="InterPro" id="IPR028098">
    <property type="entry name" value="Glyco_trans_4-like_N"/>
</dbReference>
<comment type="caution">
    <text evidence="4">The sequence shown here is derived from an EMBL/GenBank/DDBJ whole genome shotgun (WGS) entry which is preliminary data.</text>
</comment>
<dbReference type="GO" id="GO:0009103">
    <property type="term" value="P:lipopolysaccharide biosynthetic process"/>
    <property type="evidence" value="ECO:0007669"/>
    <property type="project" value="TreeGrafter"/>
</dbReference>
<gene>
    <name evidence="4" type="ORF">CFN03_07260</name>
</gene>
<dbReference type="PANTHER" id="PTHR46401:SF2">
    <property type="entry name" value="GLYCOSYLTRANSFERASE WBBK-RELATED"/>
    <property type="match status" value="1"/>
</dbReference>
<dbReference type="PANTHER" id="PTHR46401">
    <property type="entry name" value="GLYCOSYLTRANSFERASE WBBK-RELATED"/>
    <property type="match status" value="1"/>
</dbReference>
<reference evidence="4 5" key="1">
    <citation type="submission" date="2017-07" db="EMBL/GenBank/DDBJ databases">
        <title>Shotgun whole genome sequences of three halophilic bacterial isolates.</title>
        <authorList>
            <person name="Pozzo T."/>
            <person name="Higdon S.M."/>
            <person name="Quillaguaman J."/>
        </authorList>
    </citation>
    <scope>NUCLEOTIDE SEQUENCE [LARGE SCALE GENOMIC DNA]</scope>
    <source>
        <strain evidence="4 5">BU-1</strain>
    </source>
</reference>